<sequence length="90" mass="9797">MSEKQMPCPCTGIAQDESCPVGYPSLLCQVCNGIGHVPAVKLDGSELWEIVFGIANDAAHEITDEQYQQIADAINHVFIDPDPQIREVGE</sequence>
<protein>
    <submittedName>
        <fullName evidence="2">Uncharacterized protein</fullName>
    </submittedName>
</protein>
<keyword evidence="3" id="KW-1185">Reference proteome</keyword>
<name>A0AA44CAI5_9HYPH</name>
<dbReference type="AlphaFoldDB" id="A0AA44CAI5"/>
<proteinExistence type="predicted"/>
<evidence type="ECO:0000313" key="3">
    <source>
        <dbReference type="Proteomes" id="UP001155840"/>
    </source>
</evidence>
<accession>A0AA44CAI5</accession>
<comment type="caution">
    <text evidence="2">The sequence shown here is derived from an EMBL/GenBank/DDBJ whole genome shotgun (WGS) entry which is preliminary data.</text>
</comment>
<reference evidence="2" key="1">
    <citation type="submission" date="2020-03" db="EMBL/GenBank/DDBJ databases">
        <title>Ferranicluibacter endophyticum gen. nov., sp. nov., a new genus isolated from Rubus ulmifolius Schott. stem.</title>
        <authorList>
            <person name="Roca-Couso R."/>
            <person name="Flores-Felix J.D."/>
            <person name="Igual J.M."/>
            <person name="Rivas R."/>
        </authorList>
    </citation>
    <scope>NUCLEOTIDE SEQUENCE</scope>
    <source>
        <strain evidence="2">CRRU44</strain>
    </source>
</reference>
<organism evidence="2 3">
    <name type="scientific">Ferranicluibacter rubi</name>
    <dbReference type="NCBI Taxonomy" id="2715133"/>
    <lineage>
        <taxon>Bacteria</taxon>
        <taxon>Pseudomonadati</taxon>
        <taxon>Pseudomonadota</taxon>
        <taxon>Alphaproteobacteria</taxon>
        <taxon>Hyphomicrobiales</taxon>
        <taxon>Rhizobiaceae</taxon>
        <taxon>Ferranicluibacter</taxon>
    </lineage>
</organism>
<dbReference type="EMBL" id="JAANCM010000004">
    <property type="protein sequence ID" value="NHT75888.1"/>
    <property type="molecule type" value="Genomic_DNA"/>
</dbReference>
<evidence type="ECO:0000313" key="2">
    <source>
        <dbReference type="EMBL" id="NHT75948.1"/>
    </source>
</evidence>
<gene>
    <name evidence="1" type="ORF">G8E10_09035</name>
    <name evidence="2" type="ORF">G8E10_09370</name>
</gene>
<evidence type="ECO:0000313" key="1">
    <source>
        <dbReference type="EMBL" id="NHT75888.1"/>
    </source>
</evidence>
<dbReference type="Proteomes" id="UP001155840">
    <property type="component" value="Unassembled WGS sequence"/>
</dbReference>
<dbReference type="RefSeq" id="WP_167128202.1">
    <property type="nucleotide sequence ID" value="NZ_JAANCM010000004.1"/>
</dbReference>
<dbReference type="EMBL" id="JAANCM010000004">
    <property type="protein sequence ID" value="NHT75948.1"/>
    <property type="molecule type" value="Genomic_DNA"/>
</dbReference>